<keyword evidence="8" id="KW-0539">Nucleus</keyword>
<proteinExistence type="inferred from homology"/>
<name>A0AAD4TIP9_9MAGN</name>
<sequence length="740" mass="84453">MVEVLRDGLSEQCDGNSEAEHPLPYLTGCYRRANDEEDENQIKFAMGDATYTQCCATNSITRQAKELLVSHSLMHLVDSVRKDSRRSLTRRTNAKSSFVKEVRTRTKSLHDGLEEVLLSLLRNCETQESVFEYIAEIIRRNSSMAKLQVDPNCGSLGMFVNLSAVMLRLCKNFINKDLTNTSEIDGTYLLCSPRHLDMSDLTTLCASSKQVAACISTFQTTSSCSSTDNSTASCGIRYTFGCEFFFMTARVLHLGLIKSLSELWRLYHKMELNTNLQPTMNALLGYSPFPQPEQDMKTLLPKEAKKDWRNYCCYISQILHDKALLRDALSFYYLMVVWLVGLVGGFKMPLPSSCPIEFACMPEHLVGDAIELLIFVFVCSGLLGDVIPEMDEFIKFIIMFMKSPNYIRNPCIRERMVELLSLCIRNRRCSSSVITVFKGSQLNLEFLVGDLLKLYAMEEFTGCSPNKLQFRNSILEILACLWEIPSHRDAWKQIAEEDTEFYLAFLNVVINENINLLDSESFLWMHERDRMFQYDKDMIGRRIPYRIASLEMLAFTSKQIIVPFLLPHMVDTVVRMLNRFLVHLLILHTKSSFGTRRLMKCGCCLEILLRQIVSIYVHLARGDSKNIFVAAISRDSQSYSEHLFIDVARVLDEDSLVPEFIELGTRVNDAARKAIETEASLGEIPNDFPDPISVDRAVIQRHLGNYDTDPFSGLPLTHEMLIPNVELKAKINKFVISKQL</sequence>
<keyword evidence="6" id="KW-0808">Transferase</keyword>
<dbReference type="InterPro" id="IPR019474">
    <property type="entry name" value="Ub_conjug_fac_E4_core"/>
</dbReference>
<comment type="pathway">
    <text evidence="3">Protein modification; protein ubiquitination.</text>
</comment>
<dbReference type="GO" id="GO:0005634">
    <property type="term" value="C:nucleus"/>
    <property type="evidence" value="ECO:0007669"/>
    <property type="project" value="UniProtKB-SubCell"/>
</dbReference>
<organism evidence="10 11">
    <name type="scientific">Papaver atlanticum</name>
    <dbReference type="NCBI Taxonomy" id="357466"/>
    <lineage>
        <taxon>Eukaryota</taxon>
        <taxon>Viridiplantae</taxon>
        <taxon>Streptophyta</taxon>
        <taxon>Embryophyta</taxon>
        <taxon>Tracheophyta</taxon>
        <taxon>Spermatophyta</taxon>
        <taxon>Magnoliopsida</taxon>
        <taxon>Ranunculales</taxon>
        <taxon>Papaveraceae</taxon>
        <taxon>Papaveroideae</taxon>
        <taxon>Papaver</taxon>
    </lineage>
</organism>
<evidence type="ECO:0000256" key="1">
    <source>
        <dbReference type="ARBA" id="ARBA00004123"/>
    </source>
</evidence>
<evidence type="ECO:0000256" key="6">
    <source>
        <dbReference type="ARBA" id="ARBA00022679"/>
    </source>
</evidence>
<accession>A0AAD4TIP9</accession>
<dbReference type="InterPro" id="IPR045132">
    <property type="entry name" value="UBE4"/>
</dbReference>
<dbReference type="Pfam" id="PF04564">
    <property type="entry name" value="U-box"/>
    <property type="match status" value="1"/>
</dbReference>
<evidence type="ECO:0000256" key="4">
    <source>
        <dbReference type="ARBA" id="ARBA00007434"/>
    </source>
</evidence>
<dbReference type="GO" id="GO:0034450">
    <property type="term" value="F:ubiquitin-ubiquitin ligase activity"/>
    <property type="evidence" value="ECO:0007669"/>
    <property type="project" value="InterPro"/>
</dbReference>
<evidence type="ECO:0000256" key="8">
    <source>
        <dbReference type="ARBA" id="ARBA00023242"/>
    </source>
</evidence>
<dbReference type="EMBL" id="JAJJMB010001160">
    <property type="protein sequence ID" value="KAI3958393.1"/>
    <property type="molecule type" value="Genomic_DNA"/>
</dbReference>
<dbReference type="GO" id="GO:0036503">
    <property type="term" value="P:ERAD pathway"/>
    <property type="evidence" value="ECO:0007669"/>
    <property type="project" value="InterPro"/>
</dbReference>
<dbReference type="SUPFAM" id="SSF57850">
    <property type="entry name" value="RING/U-box"/>
    <property type="match status" value="1"/>
</dbReference>
<dbReference type="GO" id="GO:0000209">
    <property type="term" value="P:protein polyubiquitination"/>
    <property type="evidence" value="ECO:0007669"/>
    <property type="project" value="TreeGrafter"/>
</dbReference>
<evidence type="ECO:0000313" key="10">
    <source>
        <dbReference type="EMBL" id="KAI3958393.1"/>
    </source>
</evidence>
<evidence type="ECO:0000256" key="3">
    <source>
        <dbReference type="ARBA" id="ARBA00004906"/>
    </source>
</evidence>
<evidence type="ECO:0000313" key="11">
    <source>
        <dbReference type="Proteomes" id="UP001202328"/>
    </source>
</evidence>
<dbReference type="AlphaFoldDB" id="A0AAD4TIP9"/>
<dbReference type="PANTHER" id="PTHR13931">
    <property type="entry name" value="UBIQUITINATION FACTOR E4"/>
    <property type="match status" value="1"/>
</dbReference>
<dbReference type="SMART" id="SM00504">
    <property type="entry name" value="Ubox"/>
    <property type="match status" value="1"/>
</dbReference>
<dbReference type="Proteomes" id="UP001202328">
    <property type="component" value="Unassembled WGS sequence"/>
</dbReference>
<dbReference type="InterPro" id="IPR003613">
    <property type="entry name" value="Ubox_domain"/>
</dbReference>
<reference evidence="10" key="1">
    <citation type="submission" date="2022-04" db="EMBL/GenBank/DDBJ databases">
        <title>A functionally conserved STORR gene fusion in Papaver species that diverged 16.8 million years ago.</title>
        <authorList>
            <person name="Catania T."/>
        </authorList>
    </citation>
    <scope>NUCLEOTIDE SEQUENCE</scope>
    <source>
        <strain evidence="10">S-188037</strain>
    </source>
</reference>
<comment type="subcellular location">
    <subcellularLocation>
        <location evidence="2">Cytoplasm</location>
    </subcellularLocation>
    <subcellularLocation>
        <location evidence="1">Nucleus</location>
    </subcellularLocation>
</comment>
<comment type="caution">
    <text evidence="10">The sequence shown here is derived from an EMBL/GenBank/DDBJ whole genome shotgun (WGS) entry which is preliminary data.</text>
</comment>
<protein>
    <recommendedName>
        <fullName evidence="9">U-box domain-containing protein</fullName>
    </recommendedName>
</protein>
<dbReference type="PANTHER" id="PTHR13931:SF2">
    <property type="entry name" value="UBIQUITIN CONJUGATION FACTOR E4 B"/>
    <property type="match status" value="1"/>
</dbReference>
<evidence type="ECO:0000256" key="5">
    <source>
        <dbReference type="ARBA" id="ARBA00022490"/>
    </source>
</evidence>
<evidence type="ECO:0000256" key="2">
    <source>
        <dbReference type="ARBA" id="ARBA00004496"/>
    </source>
</evidence>
<feature type="domain" description="U-box" evidence="9">
    <location>
        <begin position="681"/>
        <end position="734"/>
    </location>
</feature>
<dbReference type="GO" id="GO:0006511">
    <property type="term" value="P:ubiquitin-dependent protein catabolic process"/>
    <property type="evidence" value="ECO:0007669"/>
    <property type="project" value="InterPro"/>
</dbReference>
<keyword evidence="5" id="KW-0963">Cytoplasm</keyword>
<gene>
    <name evidence="10" type="ORF">MKW98_011081</name>
</gene>
<keyword evidence="11" id="KW-1185">Reference proteome</keyword>
<dbReference type="InterPro" id="IPR013083">
    <property type="entry name" value="Znf_RING/FYVE/PHD"/>
</dbReference>
<evidence type="ECO:0000259" key="9">
    <source>
        <dbReference type="SMART" id="SM00504"/>
    </source>
</evidence>
<comment type="similarity">
    <text evidence="4">Belongs to the ubiquitin conjugation factor E4 family.</text>
</comment>
<dbReference type="GO" id="GO:0000151">
    <property type="term" value="C:ubiquitin ligase complex"/>
    <property type="evidence" value="ECO:0007669"/>
    <property type="project" value="InterPro"/>
</dbReference>
<evidence type="ECO:0000256" key="7">
    <source>
        <dbReference type="ARBA" id="ARBA00022786"/>
    </source>
</evidence>
<keyword evidence="7" id="KW-0833">Ubl conjugation pathway</keyword>
<dbReference type="Gene3D" id="3.30.40.10">
    <property type="entry name" value="Zinc/RING finger domain, C3HC4 (zinc finger)"/>
    <property type="match status" value="1"/>
</dbReference>
<dbReference type="Pfam" id="PF10408">
    <property type="entry name" value="Ufd2P_core"/>
    <property type="match status" value="2"/>
</dbReference>
<dbReference type="GO" id="GO:0005737">
    <property type="term" value="C:cytoplasm"/>
    <property type="evidence" value="ECO:0007669"/>
    <property type="project" value="UniProtKB-SubCell"/>
</dbReference>